<dbReference type="InterPro" id="IPR051703">
    <property type="entry name" value="NF-kappa-B_Signaling_Reg"/>
</dbReference>
<proteinExistence type="predicted"/>
<feature type="coiled-coil region" evidence="1">
    <location>
        <begin position="228"/>
        <end position="255"/>
    </location>
</feature>
<dbReference type="PANTHER" id="PTHR46609:SF6">
    <property type="entry name" value="EXONUCLEASE, PHAGE-TYPE_RECB, C-TERMINAL DOMAIN-CONTAINING PROTEIN-RELATED"/>
    <property type="match status" value="1"/>
</dbReference>
<dbReference type="InterPro" id="IPR011604">
    <property type="entry name" value="PDDEXK-like_dom_sf"/>
</dbReference>
<dbReference type="NCBIfam" id="TIGR03033">
    <property type="entry name" value="phage_rel_nuc"/>
    <property type="match status" value="1"/>
</dbReference>
<evidence type="ECO:0000313" key="3">
    <source>
        <dbReference type="EMBL" id="DAF50067.1"/>
    </source>
</evidence>
<dbReference type="GO" id="GO:0004527">
    <property type="term" value="F:exonuclease activity"/>
    <property type="evidence" value="ECO:0007669"/>
    <property type="project" value="UniProtKB-KW"/>
</dbReference>
<dbReference type="InterPro" id="IPR019080">
    <property type="entry name" value="YqaJ_viral_recombinase"/>
</dbReference>
<keyword evidence="1" id="KW-0175">Coiled coil</keyword>
<keyword evidence="3" id="KW-0269">Exonuclease</keyword>
<keyword evidence="3" id="KW-0378">Hydrolase</keyword>
<dbReference type="PANTHER" id="PTHR46609">
    <property type="entry name" value="EXONUCLEASE, PHAGE-TYPE/RECB, C-TERMINAL DOMAIN-CONTAINING PROTEIN"/>
    <property type="match status" value="1"/>
</dbReference>
<organism evidence="3">
    <name type="scientific">Siphoviridae sp. ctzyE57</name>
    <dbReference type="NCBI Taxonomy" id="2827982"/>
    <lineage>
        <taxon>Viruses</taxon>
        <taxon>Duplodnaviria</taxon>
        <taxon>Heunggongvirae</taxon>
        <taxon>Uroviricota</taxon>
        <taxon>Caudoviricetes</taxon>
    </lineage>
</organism>
<protein>
    <submittedName>
        <fullName evidence="3">Exonuclease</fullName>
    </submittedName>
</protein>
<feature type="domain" description="YqaJ viral recombinase" evidence="2">
    <location>
        <begin position="17"/>
        <end position="152"/>
    </location>
</feature>
<dbReference type="EMBL" id="BK032592">
    <property type="protein sequence ID" value="DAF50067.1"/>
    <property type="molecule type" value="Genomic_DNA"/>
</dbReference>
<name>A0A8S5SGV9_9CAUD</name>
<evidence type="ECO:0000259" key="2">
    <source>
        <dbReference type="Pfam" id="PF09588"/>
    </source>
</evidence>
<evidence type="ECO:0000256" key="1">
    <source>
        <dbReference type="SAM" id="Coils"/>
    </source>
</evidence>
<dbReference type="SUPFAM" id="SSF52980">
    <property type="entry name" value="Restriction endonuclease-like"/>
    <property type="match status" value="1"/>
</dbReference>
<dbReference type="Gene3D" id="3.90.320.10">
    <property type="match status" value="1"/>
</dbReference>
<reference evidence="3" key="1">
    <citation type="journal article" date="2021" name="Proc. Natl. Acad. Sci. U.S.A.">
        <title>A Catalog of Tens of Thousands of Viruses from Human Metagenomes Reveals Hidden Associations with Chronic Diseases.</title>
        <authorList>
            <person name="Tisza M.J."/>
            <person name="Buck C.B."/>
        </authorList>
    </citation>
    <scope>NUCLEOTIDE SEQUENCE</scope>
    <source>
        <strain evidence="3">CtzyE57</strain>
    </source>
</reference>
<sequence length="323" mass="37099">MQPRVFASTKDMPRETWLKMRKKGIGGSDAAAILGMSHYSTPYSVYADKVGALPEKDDTEAMRQGRDLEEYVAQRFTDQTGIKVRRRNQMLQNPEHPFMLADIDRECVGLNGIRAGLEIKTTRDIYLKRFKDGEYPDEYYCQCMHYMAVTGWERWYLAVLVYGTDFMIFQIDRDEDEIQALIKAEEAFWTDLEKGIAPPVDGRAPTETAVSAMYPAVNEGDDEVQLSCGDAISNYMALEAQIKLLERERDRNKEIIQCEMQDAPKAVCGAYRVSWKPSVRSTLDIKRYIADHGKIDADYYKTTVSRRFAIKEVSMARIQNIQM</sequence>
<accession>A0A8S5SGV9</accession>
<dbReference type="InterPro" id="IPR011335">
    <property type="entry name" value="Restrct_endonuc-II-like"/>
</dbReference>
<dbReference type="Pfam" id="PF09588">
    <property type="entry name" value="YqaJ"/>
    <property type="match status" value="1"/>
</dbReference>
<keyword evidence="3" id="KW-0540">Nuclease</keyword>
<dbReference type="InterPro" id="IPR017482">
    <property type="entry name" value="Lambda-type_endonuclease"/>
</dbReference>